<dbReference type="InterPro" id="IPR005224">
    <property type="entry name" value="SfsA"/>
</dbReference>
<protein>
    <recommendedName>
        <fullName evidence="1">Sugar fermentation stimulation protein homolog</fullName>
    </recommendedName>
</protein>
<evidence type="ECO:0000259" key="2">
    <source>
        <dbReference type="Pfam" id="PF03749"/>
    </source>
</evidence>
<dbReference type="InterPro" id="IPR041465">
    <property type="entry name" value="SfsA_N"/>
</dbReference>
<dbReference type="NCBIfam" id="TIGR00230">
    <property type="entry name" value="sfsA"/>
    <property type="match status" value="1"/>
</dbReference>
<accession>A0ABT3YHR0</accession>
<dbReference type="InterPro" id="IPR040452">
    <property type="entry name" value="SfsA_C"/>
</dbReference>
<dbReference type="HAMAP" id="MF_00095">
    <property type="entry name" value="SfsA"/>
    <property type="match status" value="1"/>
</dbReference>
<gene>
    <name evidence="1 4" type="primary">sfsA</name>
    <name evidence="4" type="ORF">OEG82_14185</name>
</gene>
<reference evidence="4" key="1">
    <citation type="submission" date="2022-10" db="EMBL/GenBank/DDBJ databases">
        <title>Hoeflea sp. J2-29, isolated from marine algae.</title>
        <authorList>
            <person name="Kristyanto S."/>
            <person name="Kim J.M."/>
            <person name="Jeon C.O."/>
        </authorList>
    </citation>
    <scope>NUCLEOTIDE SEQUENCE</scope>
    <source>
        <strain evidence="4">J2-29</strain>
    </source>
</reference>
<name>A0ABT3YHR0_9HYPH</name>
<comment type="similarity">
    <text evidence="1">Belongs to the SfsA family.</text>
</comment>
<feature type="domain" description="Sugar fermentation stimulation protein C-terminal" evidence="2">
    <location>
        <begin position="83"/>
        <end position="221"/>
    </location>
</feature>
<dbReference type="RefSeq" id="WP_267613058.1">
    <property type="nucleotide sequence ID" value="NZ_JAOVZQ010000001.1"/>
</dbReference>
<dbReference type="Proteomes" id="UP001081283">
    <property type="component" value="Unassembled WGS sequence"/>
</dbReference>
<evidence type="ECO:0000313" key="4">
    <source>
        <dbReference type="EMBL" id="MCY0095162.1"/>
    </source>
</evidence>
<evidence type="ECO:0000259" key="3">
    <source>
        <dbReference type="Pfam" id="PF17746"/>
    </source>
</evidence>
<evidence type="ECO:0000313" key="5">
    <source>
        <dbReference type="Proteomes" id="UP001081283"/>
    </source>
</evidence>
<dbReference type="Pfam" id="PF03749">
    <property type="entry name" value="SfsA"/>
    <property type="match status" value="1"/>
</dbReference>
<keyword evidence="5" id="KW-1185">Reference proteome</keyword>
<dbReference type="Gene3D" id="3.40.1350.60">
    <property type="match status" value="1"/>
</dbReference>
<dbReference type="PANTHER" id="PTHR30545">
    <property type="entry name" value="SUGAR FERMENTATION STIMULATION PROTEIN A"/>
    <property type="match status" value="1"/>
</dbReference>
<evidence type="ECO:0000256" key="1">
    <source>
        <dbReference type="HAMAP-Rule" id="MF_00095"/>
    </source>
</evidence>
<dbReference type="EMBL" id="JAOVZQ010000001">
    <property type="protein sequence ID" value="MCY0095162.1"/>
    <property type="molecule type" value="Genomic_DNA"/>
</dbReference>
<comment type="caution">
    <text evidence="4">The sequence shown here is derived from an EMBL/GenBank/DDBJ whole genome shotgun (WGS) entry which is preliminary data.</text>
</comment>
<dbReference type="PANTHER" id="PTHR30545:SF2">
    <property type="entry name" value="SUGAR FERMENTATION STIMULATION PROTEIN A"/>
    <property type="match status" value="1"/>
</dbReference>
<dbReference type="Pfam" id="PF17746">
    <property type="entry name" value="SfsA_N"/>
    <property type="match status" value="1"/>
</dbReference>
<organism evidence="4 5">
    <name type="scientific">Hoeflea ulvae</name>
    <dbReference type="NCBI Taxonomy" id="2983764"/>
    <lineage>
        <taxon>Bacteria</taxon>
        <taxon>Pseudomonadati</taxon>
        <taxon>Pseudomonadota</taxon>
        <taxon>Alphaproteobacteria</taxon>
        <taxon>Hyphomicrobiales</taxon>
        <taxon>Rhizobiaceae</taxon>
        <taxon>Hoeflea</taxon>
    </lineage>
</organism>
<feature type="domain" description="SfsA N-terminal OB" evidence="3">
    <location>
        <begin position="13"/>
        <end position="79"/>
    </location>
</feature>
<dbReference type="CDD" id="cd22359">
    <property type="entry name" value="SfsA-like_bacterial"/>
    <property type="match status" value="1"/>
</dbReference>
<sequence>MKFDPPLVPATLIRRYKRFLFDAELESGELITGSCPNTGSMRGLTTPGSRCYLTTHSGGTRKYPHALELVEADGTLVGINTGRPNRLAEEAISQGLVGSLGRYGARRREVKYGVNSRIDILLEDAELGRAYVEVKNVHFCRTAGLAEFPDSPTLRGAKHLEELGDMSEAGHRAIMVYLIQRSDVERFSICAEFDPAYAVAFDRAMKRGVEACALRCKITSEQIAVESLVPVEESGLNSVS</sequence>
<dbReference type="Gene3D" id="2.40.50.580">
    <property type="match status" value="1"/>
</dbReference>
<proteinExistence type="inferred from homology"/>